<dbReference type="AlphaFoldDB" id="A0A922L1S4"/>
<reference evidence="1" key="2">
    <citation type="journal article" date="2022" name="Res Sq">
        <title>Comparative Genomics Reveals Insights into the Divergent Evolution of Astigmatic Mites and Household Pest Adaptations.</title>
        <authorList>
            <person name="Xiong Q."/>
            <person name="Wan A.T.-Y."/>
            <person name="Liu X.-Y."/>
            <person name="Fung C.S.-H."/>
            <person name="Xiao X."/>
            <person name="Malainual N."/>
            <person name="Hou J."/>
            <person name="Wang L."/>
            <person name="Wang M."/>
            <person name="Yang K."/>
            <person name="Cui Y."/>
            <person name="Leung E."/>
            <person name="Nong W."/>
            <person name="Shin S.-K."/>
            <person name="Au S."/>
            <person name="Jeong K.Y."/>
            <person name="Chew F.T."/>
            <person name="Hui J."/>
            <person name="Leung T.F."/>
            <person name="Tungtrongchitr A."/>
            <person name="Zhong N."/>
            <person name="Liu Z."/>
            <person name="Tsui S."/>
        </authorList>
    </citation>
    <scope>NUCLEOTIDE SEQUENCE</scope>
    <source>
        <strain evidence="1">Derf</strain>
        <tissue evidence="1">Whole organism</tissue>
    </source>
</reference>
<protein>
    <submittedName>
        <fullName evidence="1">Uncharacterized protein</fullName>
    </submittedName>
</protein>
<proteinExistence type="predicted"/>
<reference evidence="1" key="1">
    <citation type="submission" date="2013-05" db="EMBL/GenBank/DDBJ databases">
        <authorList>
            <person name="Yim A.K.Y."/>
            <person name="Chan T.F."/>
            <person name="Ji K.M."/>
            <person name="Liu X.Y."/>
            <person name="Zhou J.W."/>
            <person name="Li R.Q."/>
            <person name="Yang K.Y."/>
            <person name="Li J."/>
            <person name="Li M."/>
            <person name="Law P.T.W."/>
            <person name="Wu Y.L."/>
            <person name="Cai Z.L."/>
            <person name="Qin H."/>
            <person name="Bao Y."/>
            <person name="Leung R.K.K."/>
            <person name="Ng P.K.S."/>
            <person name="Zou J."/>
            <person name="Zhong X.J."/>
            <person name="Ran P.X."/>
            <person name="Zhong N.S."/>
            <person name="Liu Z.G."/>
            <person name="Tsui S.K.W."/>
        </authorList>
    </citation>
    <scope>NUCLEOTIDE SEQUENCE</scope>
    <source>
        <strain evidence="1">Derf</strain>
        <tissue evidence="1">Whole organism</tissue>
    </source>
</reference>
<sequence>MRETDLYIYLFCTTNLREHMANCLLINYYYLFCTYDDLSSLMLQCIILKENVYIEVKSLDSTY</sequence>
<organism evidence="1 2">
    <name type="scientific">Dermatophagoides farinae</name>
    <name type="common">American house dust mite</name>
    <dbReference type="NCBI Taxonomy" id="6954"/>
    <lineage>
        <taxon>Eukaryota</taxon>
        <taxon>Metazoa</taxon>
        <taxon>Ecdysozoa</taxon>
        <taxon>Arthropoda</taxon>
        <taxon>Chelicerata</taxon>
        <taxon>Arachnida</taxon>
        <taxon>Acari</taxon>
        <taxon>Acariformes</taxon>
        <taxon>Sarcoptiformes</taxon>
        <taxon>Astigmata</taxon>
        <taxon>Psoroptidia</taxon>
        <taxon>Analgoidea</taxon>
        <taxon>Pyroglyphidae</taxon>
        <taxon>Dermatophagoidinae</taxon>
        <taxon>Dermatophagoides</taxon>
    </lineage>
</organism>
<comment type="caution">
    <text evidence="1">The sequence shown here is derived from an EMBL/GenBank/DDBJ whole genome shotgun (WGS) entry which is preliminary data.</text>
</comment>
<keyword evidence="2" id="KW-1185">Reference proteome</keyword>
<evidence type="ECO:0000313" key="1">
    <source>
        <dbReference type="EMBL" id="KAH9494277.1"/>
    </source>
</evidence>
<name>A0A922L1S4_DERFA</name>
<dbReference type="EMBL" id="ASGP02000008">
    <property type="protein sequence ID" value="KAH9494277.1"/>
    <property type="molecule type" value="Genomic_DNA"/>
</dbReference>
<dbReference type="Proteomes" id="UP000790347">
    <property type="component" value="Unassembled WGS sequence"/>
</dbReference>
<evidence type="ECO:0000313" key="2">
    <source>
        <dbReference type="Proteomes" id="UP000790347"/>
    </source>
</evidence>
<gene>
    <name evidence="1" type="ORF">DERF_014971</name>
</gene>
<accession>A0A922L1S4</accession>